<feature type="transmembrane region" description="Helical" evidence="2">
    <location>
        <begin position="214"/>
        <end position="233"/>
    </location>
</feature>
<dbReference type="Pfam" id="PF10348">
    <property type="entry name" value="DUF2427"/>
    <property type="match status" value="1"/>
</dbReference>
<dbReference type="Gene3D" id="1.20.120.1770">
    <property type="match status" value="1"/>
</dbReference>
<evidence type="ECO:0000256" key="1">
    <source>
        <dbReference type="SAM" id="MobiDB-lite"/>
    </source>
</evidence>
<evidence type="ECO:0000259" key="4">
    <source>
        <dbReference type="Pfam" id="PF10355"/>
    </source>
</evidence>
<dbReference type="Pfam" id="PF10355">
    <property type="entry name" value="Ytp1"/>
    <property type="match status" value="1"/>
</dbReference>
<evidence type="ECO:0000256" key="2">
    <source>
        <dbReference type="SAM" id="Phobius"/>
    </source>
</evidence>
<dbReference type="PANTHER" id="PTHR31685">
    <property type="entry name" value="INTEGRAL MEMBRANE PROTEIN (AFU_ORTHOLOGUE AFUA_6G12730)-RELATED"/>
    <property type="match status" value="1"/>
</dbReference>
<proteinExistence type="predicted"/>
<feature type="transmembrane region" description="Helical" evidence="2">
    <location>
        <begin position="393"/>
        <end position="413"/>
    </location>
</feature>
<evidence type="ECO:0000313" key="5">
    <source>
        <dbReference type="EMBL" id="KAG0287675.1"/>
    </source>
</evidence>
<feature type="transmembrane region" description="Helical" evidence="2">
    <location>
        <begin position="123"/>
        <end position="146"/>
    </location>
</feature>
<reference evidence="5 6" key="1">
    <citation type="journal article" date="2020" name="Fungal Divers.">
        <title>Resolving the Mortierellaceae phylogeny through synthesis of multi-gene phylogenetics and phylogenomics.</title>
        <authorList>
            <person name="Vandepol N."/>
            <person name="Liber J."/>
            <person name="Desiro A."/>
            <person name="Na H."/>
            <person name="Kennedy M."/>
            <person name="Barry K."/>
            <person name="Grigoriev I.V."/>
            <person name="Miller A.N."/>
            <person name="O'Donnell K."/>
            <person name="Stajich J.E."/>
            <person name="Bonito G."/>
        </authorList>
    </citation>
    <scope>NUCLEOTIDE SEQUENCE [LARGE SCALE GENOMIC DNA]</scope>
    <source>
        <strain evidence="5 6">AD045</strain>
    </source>
</reference>
<keyword evidence="6" id="KW-1185">Reference proteome</keyword>
<name>A0ABQ7JYS4_9FUNG</name>
<feature type="domain" description="DUF2427" evidence="3">
    <location>
        <begin position="17"/>
        <end position="74"/>
    </location>
</feature>
<dbReference type="Proteomes" id="UP001194696">
    <property type="component" value="Unassembled WGS sequence"/>
</dbReference>
<dbReference type="InterPro" id="IPR018825">
    <property type="entry name" value="DUF2427"/>
</dbReference>
<gene>
    <name evidence="5" type="ORF">BGZ96_008442</name>
</gene>
<organism evidence="5 6">
    <name type="scientific">Linnemannia gamsii</name>
    <dbReference type="NCBI Taxonomy" id="64522"/>
    <lineage>
        <taxon>Eukaryota</taxon>
        <taxon>Fungi</taxon>
        <taxon>Fungi incertae sedis</taxon>
        <taxon>Mucoromycota</taxon>
        <taxon>Mortierellomycotina</taxon>
        <taxon>Mortierellomycetes</taxon>
        <taxon>Mortierellales</taxon>
        <taxon>Mortierellaceae</taxon>
        <taxon>Linnemannia</taxon>
    </lineage>
</organism>
<feature type="region of interest" description="Disordered" evidence="1">
    <location>
        <begin position="353"/>
        <end position="385"/>
    </location>
</feature>
<evidence type="ECO:0000259" key="3">
    <source>
        <dbReference type="Pfam" id="PF10348"/>
    </source>
</evidence>
<sequence length="498" mass="55025">MDHMDDNPHAHAVDQDHISNPLIIIHVTCMITAYVILMPLGIMLGIRRHKFHVPVNALMFLIAMVGYFFGYGHHMFGIGEGAHDHDNEEGEGTNTGDMPGMNDISKRQTGDVSAEHYGWTWHISAHGALGNLLLILLFVQVGMGVYRKLTKAKPRLRLAWLSGQVPRKVHSYLGKAHLILAYIQVILGFIKLLNACPGQFFGQCISHITMGGSFWWYGGIYIAYLVGSFPGVSRPEKIESLIMTVWGVINFTVLHQWGTSWSHADLQHTSLGLLWVAGGLLSLLLESKYSPLAQFMIRKNPLPAILVVLTGYAMGQHAQYYMFATVVHTFFGYALMLGGVFRLIQLALRPSVSPLSEDGGIDEDDDAQDKTKIRHGGPGNDSIPGLANGETPVSAFFGFLSALGIISAGLLFQSAHEEQLNITMYYLTDPSTYINWIMSLAFFSILFMMVLAQVGKKTPSGSNGVSAKAYNRVRTTVDSEDREQALSRNDIEMSGFME</sequence>
<dbReference type="EMBL" id="JAAAIM010000470">
    <property type="protein sequence ID" value="KAG0287675.1"/>
    <property type="molecule type" value="Genomic_DNA"/>
</dbReference>
<feature type="transmembrane region" description="Helical" evidence="2">
    <location>
        <begin position="433"/>
        <end position="452"/>
    </location>
</feature>
<feature type="domain" description="Protein YTP1-like C-terminal" evidence="4">
    <location>
        <begin position="181"/>
        <end position="453"/>
    </location>
</feature>
<keyword evidence="2" id="KW-0812">Transmembrane</keyword>
<feature type="transmembrane region" description="Helical" evidence="2">
    <location>
        <begin position="320"/>
        <end position="344"/>
    </location>
</feature>
<accession>A0ABQ7JYS4</accession>
<comment type="caution">
    <text evidence="5">The sequence shown here is derived from an EMBL/GenBank/DDBJ whole genome shotgun (WGS) entry which is preliminary data.</text>
</comment>
<feature type="transmembrane region" description="Helical" evidence="2">
    <location>
        <begin position="53"/>
        <end position="71"/>
    </location>
</feature>
<keyword evidence="2" id="KW-1133">Transmembrane helix</keyword>
<protein>
    <recommendedName>
        <fullName evidence="7">Integral membrane protein</fullName>
    </recommendedName>
</protein>
<evidence type="ECO:0008006" key="7">
    <source>
        <dbReference type="Google" id="ProtNLM"/>
    </source>
</evidence>
<feature type="transmembrane region" description="Helical" evidence="2">
    <location>
        <begin position="176"/>
        <end position="194"/>
    </location>
</feature>
<feature type="region of interest" description="Disordered" evidence="1">
    <location>
        <begin position="82"/>
        <end position="105"/>
    </location>
</feature>
<keyword evidence="2" id="KW-0472">Membrane</keyword>
<evidence type="ECO:0000313" key="6">
    <source>
        <dbReference type="Proteomes" id="UP001194696"/>
    </source>
</evidence>
<dbReference type="InterPro" id="IPR018827">
    <property type="entry name" value="YTP1_C"/>
</dbReference>
<feature type="transmembrane region" description="Helical" evidence="2">
    <location>
        <begin position="23"/>
        <end position="46"/>
    </location>
</feature>
<dbReference type="PANTHER" id="PTHR31685:SF2">
    <property type="entry name" value="PROTEIN YTP1"/>
    <property type="match status" value="1"/>
</dbReference>